<reference evidence="2" key="1">
    <citation type="journal article" date="2017" name="Nat. Commun.">
        <title>The asparagus genome sheds light on the origin and evolution of a young Y chromosome.</title>
        <authorList>
            <person name="Harkess A."/>
            <person name="Zhou J."/>
            <person name="Xu C."/>
            <person name="Bowers J.E."/>
            <person name="Van der Hulst R."/>
            <person name="Ayyampalayam S."/>
            <person name="Mercati F."/>
            <person name="Riccardi P."/>
            <person name="McKain M.R."/>
            <person name="Kakrana A."/>
            <person name="Tang H."/>
            <person name="Ray J."/>
            <person name="Groenendijk J."/>
            <person name="Arikit S."/>
            <person name="Mathioni S.M."/>
            <person name="Nakano M."/>
            <person name="Shan H."/>
            <person name="Telgmann-Rauber A."/>
            <person name="Kanno A."/>
            <person name="Yue Z."/>
            <person name="Chen H."/>
            <person name="Li W."/>
            <person name="Chen Y."/>
            <person name="Xu X."/>
            <person name="Zhang Y."/>
            <person name="Luo S."/>
            <person name="Chen H."/>
            <person name="Gao J."/>
            <person name="Mao Z."/>
            <person name="Pires J.C."/>
            <person name="Luo M."/>
            <person name="Kudrna D."/>
            <person name="Wing R.A."/>
            <person name="Meyers B.C."/>
            <person name="Yi K."/>
            <person name="Kong H."/>
            <person name="Lavrijsen P."/>
            <person name="Sunseri F."/>
            <person name="Falavigna A."/>
            <person name="Ye Y."/>
            <person name="Leebens-Mack J.H."/>
            <person name="Chen G."/>
        </authorList>
    </citation>
    <scope>NUCLEOTIDE SEQUENCE [LARGE SCALE GENOMIC DNA]</scope>
    <source>
        <strain evidence="2">cv. DH0086</strain>
    </source>
</reference>
<dbReference type="GO" id="GO:0005829">
    <property type="term" value="C:cytosol"/>
    <property type="evidence" value="ECO:0007669"/>
    <property type="project" value="TreeGrafter"/>
</dbReference>
<proteinExistence type="predicted"/>
<keyword evidence="2" id="KW-1185">Reference proteome</keyword>
<dbReference type="Gene3D" id="3.40.50.300">
    <property type="entry name" value="P-loop containing nucleotide triphosphate hydrolases"/>
    <property type="match status" value="1"/>
</dbReference>
<evidence type="ECO:0000313" key="1">
    <source>
        <dbReference type="EMBL" id="ONK78637.1"/>
    </source>
</evidence>
<evidence type="ECO:0000313" key="2">
    <source>
        <dbReference type="Proteomes" id="UP000243459"/>
    </source>
</evidence>
<dbReference type="EMBL" id="CM007382">
    <property type="protein sequence ID" value="ONK78637.1"/>
    <property type="molecule type" value="Genomic_DNA"/>
</dbReference>
<dbReference type="InterPro" id="IPR027417">
    <property type="entry name" value="P-loop_NTPase"/>
</dbReference>
<accession>A0A5P1FMK5</accession>
<dbReference type="AlphaFoldDB" id="A0A5P1FMK5"/>
<evidence type="ECO:0008006" key="3">
    <source>
        <dbReference type="Google" id="ProtNLM"/>
    </source>
</evidence>
<organism evidence="1 2">
    <name type="scientific">Asparagus officinalis</name>
    <name type="common">Garden asparagus</name>
    <dbReference type="NCBI Taxonomy" id="4686"/>
    <lineage>
        <taxon>Eukaryota</taxon>
        <taxon>Viridiplantae</taxon>
        <taxon>Streptophyta</taxon>
        <taxon>Embryophyta</taxon>
        <taxon>Tracheophyta</taxon>
        <taxon>Spermatophyta</taxon>
        <taxon>Magnoliopsida</taxon>
        <taxon>Liliopsida</taxon>
        <taxon>Asparagales</taxon>
        <taxon>Asparagaceae</taxon>
        <taxon>Asparagoideae</taxon>
        <taxon>Asparagus</taxon>
    </lineage>
</organism>
<protein>
    <recommendedName>
        <fullName evidence="3">Guanylate kinase-like domain-containing protein</fullName>
    </recommendedName>
</protein>
<gene>
    <name evidence="1" type="ORF">A4U43_C02F20890</name>
</gene>
<dbReference type="Proteomes" id="UP000243459">
    <property type="component" value="Chromosome 2"/>
</dbReference>
<name>A0A5P1FMK5_ASPOF</name>
<dbReference type="PANTHER" id="PTHR23117:SF13">
    <property type="entry name" value="GUANYLATE KINASE"/>
    <property type="match status" value="1"/>
</dbReference>
<dbReference type="Gramene" id="ONK78637">
    <property type="protein sequence ID" value="ONK78637"/>
    <property type="gene ID" value="A4U43_C02F20890"/>
</dbReference>
<sequence length="178" mass="20308">MIAPGFLRGTKTEEQVQKRLRNAKAELEQGRGPGLFDHDLVNDDLEKCYQNLKKFLALDETPDVSNESGDLCCFMQKFLALDETPDVSNESALDKIPLIHSVSKKDQKTLINCGRSQFKSTTPTMFFIDVSLQSTHQHIILIGSNNFNNPYIKQPEQDFCTITDMLLILYYDIRDDTK</sequence>
<dbReference type="SUPFAM" id="SSF52540">
    <property type="entry name" value="P-loop containing nucleoside triphosphate hydrolases"/>
    <property type="match status" value="1"/>
</dbReference>
<dbReference type="GO" id="GO:0004385">
    <property type="term" value="F:GMP kinase activity"/>
    <property type="evidence" value="ECO:0007669"/>
    <property type="project" value="TreeGrafter"/>
</dbReference>
<dbReference type="PANTHER" id="PTHR23117">
    <property type="entry name" value="GUANYLATE KINASE-RELATED"/>
    <property type="match status" value="1"/>
</dbReference>